<sequence length="145" mass="17670">MKYVHYDKYTGELIGFFDDKIHRDIPEPNLRISHEEWQDSIKLKYLYVDFGTLKLVQKEKKLSDEEKKNYARQLRDNVRFQADKLYTPTYTIKDEALKPSQRKQLEEYCLELARWPKQHDWPNIEFPIPPEWMEPILNIPEWSPN</sequence>
<evidence type="ECO:0000259" key="1">
    <source>
        <dbReference type="PROSITE" id="PS50011"/>
    </source>
</evidence>
<protein>
    <recommendedName>
        <fullName evidence="1">Protein kinase domain-containing protein</fullName>
    </recommendedName>
</protein>
<dbReference type="Proteomes" id="UP000569732">
    <property type="component" value="Unassembled WGS sequence"/>
</dbReference>
<organism evidence="2 3">
    <name type="scientific">Spartinivicinus marinus</name>
    <dbReference type="NCBI Taxonomy" id="2994442"/>
    <lineage>
        <taxon>Bacteria</taxon>
        <taxon>Pseudomonadati</taxon>
        <taxon>Pseudomonadota</taxon>
        <taxon>Gammaproteobacteria</taxon>
        <taxon>Oceanospirillales</taxon>
        <taxon>Zooshikellaceae</taxon>
        <taxon>Spartinivicinus</taxon>
    </lineage>
</organism>
<feature type="domain" description="Protein kinase" evidence="1">
    <location>
        <begin position="1"/>
        <end position="145"/>
    </location>
</feature>
<name>A0A853I121_9GAMM</name>
<keyword evidence="3" id="KW-1185">Reference proteome</keyword>
<dbReference type="AlphaFoldDB" id="A0A853I121"/>
<gene>
    <name evidence="2" type="ORF">H0A36_00420</name>
</gene>
<dbReference type="EMBL" id="JACCKB010000001">
    <property type="protein sequence ID" value="NYZ64448.1"/>
    <property type="molecule type" value="Genomic_DNA"/>
</dbReference>
<dbReference type="RefSeq" id="WP_180566482.1">
    <property type="nucleotide sequence ID" value="NZ_JACCKB010000001.1"/>
</dbReference>
<proteinExistence type="predicted"/>
<accession>A0A853I121</accession>
<dbReference type="PROSITE" id="PS50011">
    <property type="entry name" value="PROTEIN_KINASE_DOM"/>
    <property type="match status" value="1"/>
</dbReference>
<evidence type="ECO:0000313" key="2">
    <source>
        <dbReference type="EMBL" id="NYZ64448.1"/>
    </source>
</evidence>
<comment type="caution">
    <text evidence="2">The sequence shown here is derived from an EMBL/GenBank/DDBJ whole genome shotgun (WGS) entry which is preliminary data.</text>
</comment>
<evidence type="ECO:0000313" key="3">
    <source>
        <dbReference type="Proteomes" id="UP000569732"/>
    </source>
</evidence>
<dbReference type="GO" id="GO:0005524">
    <property type="term" value="F:ATP binding"/>
    <property type="evidence" value="ECO:0007669"/>
    <property type="project" value="InterPro"/>
</dbReference>
<dbReference type="InterPro" id="IPR000719">
    <property type="entry name" value="Prot_kinase_dom"/>
</dbReference>
<dbReference type="GO" id="GO:0004672">
    <property type="term" value="F:protein kinase activity"/>
    <property type="evidence" value="ECO:0007669"/>
    <property type="project" value="InterPro"/>
</dbReference>
<reference evidence="2 3" key="1">
    <citation type="submission" date="2020-07" db="EMBL/GenBank/DDBJ databases">
        <title>Endozoicomonas sp. nov., isolated from sediment.</title>
        <authorList>
            <person name="Gu T."/>
        </authorList>
    </citation>
    <scope>NUCLEOTIDE SEQUENCE [LARGE SCALE GENOMIC DNA]</scope>
    <source>
        <strain evidence="2 3">SM1973</strain>
    </source>
</reference>